<sequence>MFPLFRGVDCPYFDLVQLLLVISSINNFWHHHLNWISKSILCGEEVGFGCWQT</sequence>
<proteinExistence type="predicted"/>
<organism evidence="1">
    <name type="scientific">Rhizophora mucronata</name>
    <name type="common">Asiatic mangrove</name>
    <dbReference type="NCBI Taxonomy" id="61149"/>
    <lineage>
        <taxon>Eukaryota</taxon>
        <taxon>Viridiplantae</taxon>
        <taxon>Streptophyta</taxon>
        <taxon>Embryophyta</taxon>
        <taxon>Tracheophyta</taxon>
        <taxon>Spermatophyta</taxon>
        <taxon>Magnoliopsida</taxon>
        <taxon>eudicotyledons</taxon>
        <taxon>Gunneridae</taxon>
        <taxon>Pentapetalae</taxon>
        <taxon>rosids</taxon>
        <taxon>fabids</taxon>
        <taxon>Malpighiales</taxon>
        <taxon>Rhizophoraceae</taxon>
        <taxon>Rhizophora</taxon>
    </lineage>
</organism>
<dbReference type="AlphaFoldDB" id="A0A2P2MZZ8"/>
<protein>
    <submittedName>
        <fullName evidence="1">Uncharacterized protein</fullName>
    </submittedName>
</protein>
<reference evidence="1" key="1">
    <citation type="submission" date="2018-02" db="EMBL/GenBank/DDBJ databases">
        <title>Rhizophora mucronata_Transcriptome.</title>
        <authorList>
            <person name="Meera S.P."/>
            <person name="Sreeshan A."/>
            <person name="Augustine A."/>
        </authorList>
    </citation>
    <scope>NUCLEOTIDE SEQUENCE</scope>
    <source>
        <tissue evidence="1">Leaf</tissue>
    </source>
</reference>
<accession>A0A2P2MZZ8</accession>
<dbReference type="EMBL" id="GGEC01055316">
    <property type="protein sequence ID" value="MBX35800.1"/>
    <property type="molecule type" value="Transcribed_RNA"/>
</dbReference>
<name>A0A2P2MZZ8_RHIMU</name>
<evidence type="ECO:0000313" key="1">
    <source>
        <dbReference type="EMBL" id="MBX35800.1"/>
    </source>
</evidence>